<organism evidence="2 3">
    <name type="scientific">Terriglobus aquaticus</name>
    <dbReference type="NCBI Taxonomy" id="940139"/>
    <lineage>
        <taxon>Bacteria</taxon>
        <taxon>Pseudomonadati</taxon>
        <taxon>Acidobacteriota</taxon>
        <taxon>Terriglobia</taxon>
        <taxon>Terriglobales</taxon>
        <taxon>Acidobacteriaceae</taxon>
        <taxon>Terriglobus</taxon>
    </lineage>
</organism>
<dbReference type="Proteomes" id="UP001634747">
    <property type="component" value="Unassembled WGS sequence"/>
</dbReference>
<sequence length="146" mass="16172">MQERTTVIPSMRYHDADAAIQWLERALGFTQHAVYRHPDKGHVVHAELVHRRSRGGVGMVMLGSTHNESEMATHYRRPAEVGGVTSSAYLIVDDCDPVYAAAQSTSAEILMTLRTMDYGGKAFAVRDPEGHIWSVGEYDPFALLTA</sequence>
<gene>
    <name evidence="2" type="ORF">ACK2TP_01910</name>
</gene>
<comment type="caution">
    <text evidence="2">The sequence shown here is derived from an EMBL/GenBank/DDBJ whole genome shotgun (WGS) entry which is preliminary data.</text>
</comment>
<proteinExistence type="predicted"/>
<dbReference type="Pfam" id="PF00903">
    <property type="entry name" value="Glyoxalase"/>
    <property type="match status" value="1"/>
</dbReference>
<reference evidence="2 3" key="1">
    <citation type="submission" date="2024-12" db="EMBL/GenBank/DDBJ databases">
        <authorList>
            <person name="Lee Y."/>
        </authorList>
    </citation>
    <scope>NUCLEOTIDE SEQUENCE [LARGE SCALE GENOMIC DNA]</scope>
    <source>
        <strain evidence="2 3">03SUJ4</strain>
    </source>
</reference>
<dbReference type="Gene3D" id="3.30.720.110">
    <property type="match status" value="1"/>
</dbReference>
<dbReference type="InterPro" id="IPR004360">
    <property type="entry name" value="Glyas_Fos-R_dOase_dom"/>
</dbReference>
<evidence type="ECO:0000259" key="1">
    <source>
        <dbReference type="PROSITE" id="PS51819"/>
    </source>
</evidence>
<feature type="domain" description="VOC" evidence="1">
    <location>
        <begin position="4"/>
        <end position="138"/>
    </location>
</feature>
<evidence type="ECO:0000313" key="3">
    <source>
        <dbReference type="Proteomes" id="UP001634747"/>
    </source>
</evidence>
<dbReference type="InterPro" id="IPR037523">
    <property type="entry name" value="VOC_core"/>
</dbReference>
<dbReference type="RefSeq" id="WP_344687312.1">
    <property type="nucleotide sequence ID" value="NZ_BAABBH010000001.1"/>
</dbReference>
<dbReference type="PANTHER" id="PTHR34109">
    <property type="entry name" value="BNAUNNG04460D PROTEIN-RELATED"/>
    <property type="match status" value="1"/>
</dbReference>
<name>A0ABW9KFQ3_9BACT</name>
<dbReference type="PANTHER" id="PTHR34109:SF1">
    <property type="entry name" value="VOC DOMAIN-CONTAINING PROTEIN"/>
    <property type="match status" value="1"/>
</dbReference>
<protein>
    <submittedName>
        <fullName evidence="2">VOC family protein</fullName>
    </submittedName>
</protein>
<dbReference type="PROSITE" id="PS51819">
    <property type="entry name" value="VOC"/>
    <property type="match status" value="1"/>
</dbReference>
<dbReference type="Gene3D" id="3.30.720.120">
    <property type="match status" value="1"/>
</dbReference>
<accession>A0ABW9KFQ3</accession>
<dbReference type="EMBL" id="JBJYXY010000001">
    <property type="protein sequence ID" value="MFN2974509.1"/>
    <property type="molecule type" value="Genomic_DNA"/>
</dbReference>
<dbReference type="SUPFAM" id="SSF54593">
    <property type="entry name" value="Glyoxalase/Bleomycin resistance protein/Dihydroxybiphenyl dioxygenase"/>
    <property type="match status" value="1"/>
</dbReference>
<evidence type="ECO:0000313" key="2">
    <source>
        <dbReference type="EMBL" id="MFN2974509.1"/>
    </source>
</evidence>
<keyword evidence="3" id="KW-1185">Reference proteome</keyword>
<dbReference type="InterPro" id="IPR029068">
    <property type="entry name" value="Glyas_Bleomycin-R_OHBP_Dase"/>
</dbReference>